<evidence type="ECO:0000313" key="2">
    <source>
        <dbReference type="EMBL" id="SMF85042.1"/>
    </source>
</evidence>
<keyword evidence="1" id="KW-1133">Transmembrane helix</keyword>
<protein>
    <submittedName>
        <fullName evidence="2">YfzA-like protein</fullName>
    </submittedName>
</protein>
<gene>
    <name evidence="2" type="ORF">SAMN05661091_2845</name>
</gene>
<sequence length="97" mass="11341">MIDTQKKGRPRIKGWMMTLAGLLLMQLFFIVCDMYFWSPYREFKPGTLIGKIINSKLFTEWFTPYNTPEFNVFTGFFGVTLLPSALIDAIKDIFSRK</sequence>
<reference evidence="2 3" key="1">
    <citation type="submission" date="2017-04" db="EMBL/GenBank/DDBJ databases">
        <authorList>
            <person name="Afonso C.L."/>
            <person name="Miller P.J."/>
            <person name="Scott M.A."/>
            <person name="Spackman E."/>
            <person name="Goraichik I."/>
            <person name="Dimitrov K.M."/>
            <person name="Suarez D.L."/>
            <person name="Swayne D.E."/>
        </authorList>
    </citation>
    <scope>NUCLEOTIDE SEQUENCE [LARGE SCALE GENOMIC DNA]</scope>
    <source>
        <strain evidence="2 3">N3/975</strain>
    </source>
</reference>
<organism evidence="2 3">
    <name type="scientific">Paenibacillus uliginis N3/975</name>
    <dbReference type="NCBI Taxonomy" id="1313296"/>
    <lineage>
        <taxon>Bacteria</taxon>
        <taxon>Bacillati</taxon>
        <taxon>Bacillota</taxon>
        <taxon>Bacilli</taxon>
        <taxon>Bacillales</taxon>
        <taxon>Paenibacillaceae</taxon>
        <taxon>Paenibacillus</taxon>
    </lineage>
</organism>
<dbReference type="EMBL" id="LT840184">
    <property type="protein sequence ID" value="SMF85042.1"/>
    <property type="molecule type" value="Genomic_DNA"/>
</dbReference>
<accession>A0A1X7HG85</accession>
<dbReference type="AlphaFoldDB" id="A0A1X7HG85"/>
<keyword evidence="3" id="KW-1185">Reference proteome</keyword>
<dbReference type="STRING" id="1313296.SAMN05661091_2845"/>
<evidence type="ECO:0000313" key="3">
    <source>
        <dbReference type="Proteomes" id="UP000192940"/>
    </source>
</evidence>
<evidence type="ECO:0000256" key="1">
    <source>
        <dbReference type="SAM" id="Phobius"/>
    </source>
</evidence>
<keyword evidence="1" id="KW-0812">Transmembrane</keyword>
<proteinExistence type="predicted"/>
<name>A0A1X7HG85_9BACL</name>
<keyword evidence="1" id="KW-0472">Membrane</keyword>
<dbReference type="RefSeq" id="WP_244563080.1">
    <property type="nucleotide sequence ID" value="NZ_LT840184.1"/>
</dbReference>
<dbReference type="Proteomes" id="UP000192940">
    <property type="component" value="Chromosome I"/>
</dbReference>
<feature type="transmembrane region" description="Helical" evidence="1">
    <location>
        <begin position="70"/>
        <end position="90"/>
    </location>
</feature>
<dbReference type="Pfam" id="PF14118">
    <property type="entry name" value="YfzA"/>
    <property type="match status" value="1"/>
</dbReference>
<dbReference type="InterPro" id="IPR025627">
    <property type="entry name" value="YfzA"/>
</dbReference>
<feature type="transmembrane region" description="Helical" evidence="1">
    <location>
        <begin position="12"/>
        <end position="37"/>
    </location>
</feature>